<keyword evidence="4" id="KW-1185">Reference proteome</keyword>
<accession>A0A401G742</accession>
<feature type="coiled-coil region" evidence="1">
    <location>
        <begin position="433"/>
        <end position="471"/>
    </location>
</feature>
<dbReference type="GeneID" id="38774909"/>
<dbReference type="STRING" id="139825.A0A401G742"/>
<name>A0A401G742_9APHY</name>
<evidence type="ECO:0000313" key="4">
    <source>
        <dbReference type="Proteomes" id="UP000287166"/>
    </source>
</evidence>
<feature type="compositionally biased region" description="Basic and acidic residues" evidence="2">
    <location>
        <begin position="262"/>
        <end position="271"/>
    </location>
</feature>
<feature type="compositionally biased region" description="Basic and acidic residues" evidence="2">
    <location>
        <begin position="333"/>
        <end position="343"/>
    </location>
</feature>
<dbReference type="RefSeq" id="XP_027608905.1">
    <property type="nucleotide sequence ID" value="XM_027753104.1"/>
</dbReference>
<feature type="region of interest" description="Disordered" evidence="2">
    <location>
        <begin position="157"/>
        <end position="231"/>
    </location>
</feature>
<sequence length="488" mass="55741">MNPPRSSKAQLNYFQQSPVRGQLEIPTDEYAKTGWRYLQCTDTPNEMRVLLPPRTAQLYAQLLRMEVAELAKDKSASWDRIVQIRHLKDRMIRKCQRLVRESVPRETQGVRVAFHTVLASPDFRLKEMERWFRDQGAEITQPRAESSPAPYWCSKCSPQPAHASHPPVPVPRRGQSMSHRAPSTQVGTTSRPVGSMGYSTMHRSRSPSPSPHKRQTNRLYPSQTSRATGRVPVVVREEEHIKRIRPPGMNEKRAVPRTRVEAYPTHEHAKSPEPLPIPHRPREPHVDSPSVVESSPDEDELPSTSPSPPSAELHVNEPFTANGQALPTIHEKPDAQQAPEHRPLPRRRSSLKKSTSMSRLSVVSQTKSVAWAMDRDWIEQMSKYVKASGEAEVLSHELEELRAGYHERLEVMKGLCRDVTAASERVHQEMEVLHRSEEAVRTQENKLMLHNEQLEEKEAQLQAKLLAVLEETKRVVQLCDKKRDTHDT</sequence>
<protein>
    <submittedName>
        <fullName evidence="3">Uncharacterized protein</fullName>
    </submittedName>
</protein>
<evidence type="ECO:0000256" key="1">
    <source>
        <dbReference type="SAM" id="Coils"/>
    </source>
</evidence>
<reference evidence="3 4" key="1">
    <citation type="journal article" date="2018" name="Sci. Rep.">
        <title>Genome sequence of the cauliflower mushroom Sparassis crispa (Hanabiratake) and its association with beneficial usage.</title>
        <authorList>
            <person name="Kiyama R."/>
            <person name="Furutani Y."/>
            <person name="Kawaguchi K."/>
            <person name="Nakanishi T."/>
        </authorList>
    </citation>
    <scope>NUCLEOTIDE SEQUENCE [LARGE SCALE GENOMIC DNA]</scope>
</reference>
<feature type="region of interest" description="Disordered" evidence="2">
    <location>
        <begin position="333"/>
        <end position="359"/>
    </location>
</feature>
<comment type="caution">
    <text evidence="3">The sequence shown here is derived from an EMBL/GenBank/DDBJ whole genome shotgun (WGS) entry which is preliminary data.</text>
</comment>
<dbReference type="AlphaFoldDB" id="A0A401G742"/>
<keyword evidence="1" id="KW-0175">Coiled coil</keyword>
<dbReference type="EMBL" id="BFAD01000001">
    <property type="protein sequence ID" value="GBE77992.1"/>
    <property type="molecule type" value="Genomic_DNA"/>
</dbReference>
<feature type="region of interest" description="Disordered" evidence="2">
    <location>
        <begin position="262"/>
        <end position="315"/>
    </location>
</feature>
<evidence type="ECO:0000256" key="2">
    <source>
        <dbReference type="SAM" id="MobiDB-lite"/>
    </source>
</evidence>
<proteinExistence type="predicted"/>
<dbReference type="Proteomes" id="UP000287166">
    <property type="component" value="Unassembled WGS sequence"/>
</dbReference>
<organism evidence="3 4">
    <name type="scientific">Sparassis crispa</name>
    <dbReference type="NCBI Taxonomy" id="139825"/>
    <lineage>
        <taxon>Eukaryota</taxon>
        <taxon>Fungi</taxon>
        <taxon>Dikarya</taxon>
        <taxon>Basidiomycota</taxon>
        <taxon>Agaricomycotina</taxon>
        <taxon>Agaricomycetes</taxon>
        <taxon>Polyporales</taxon>
        <taxon>Sparassidaceae</taxon>
        <taxon>Sparassis</taxon>
    </lineage>
</organism>
<feature type="compositionally biased region" description="Polar residues" evidence="2">
    <location>
        <begin position="217"/>
        <end position="227"/>
    </location>
</feature>
<dbReference type="OrthoDB" id="3258282at2759"/>
<dbReference type="InParanoid" id="A0A401G742"/>
<gene>
    <name evidence="3" type="ORF">SCP_0108740</name>
</gene>
<evidence type="ECO:0000313" key="3">
    <source>
        <dbReference type="EMBL" id="GBE77992.1"/>
    </source>
</evidence>
<feature type="compositionally biased region" description="Polar residues" evidence="2">
    <location>
        <begin position="175"/>
        <end position="192"/>
    </location>
</feature>